<dbReference type="AlphaFoldDB" id="A0A392UQV9"/>
<name>A0A392UQV9_9FABA</name>
<accession>A0A392UQV9</accession>
<organism evidence="1 2">
    <name type="scientific">Trifolium medium</name>
    <dbReference type="NCBI Taxonomy" id="97028"/>
    <lineage>
        <taxon>Eukaryota</taxon>
        <taxon>Viridiplantae</taxon>
        <taxon>Streptophyta</taxon>
        <taxon>Embryophyta</taxon>
        <taxon>Tracheophyta</taxon>
        <taxon>Spermatophyta</taxon>
        <taxon>Magnoliopsida</taxon>
        <taxon>eudicotyledons</taxon>
        <taxon>Gunneridae</taxon>
        <taxon>Pentapetalae</taxon>
        <taxon>rosids</taxon>
        <taxon>fabids</taxon>
        <taxon>Fabales</taxon>
        <taxon>Fabaceae</taxon>
        <taxon>Papilionoideae</taxon>
        <taxon>50 kb inversion clade</taxon>
        <taxon>NPAAA clade</taxon>
        <taxon>Hologalegina</taxon>
        <taxon>IRL clade</taxon>
        <taxon>Trifolieae</taxon>
        <taxon>Trifolium</taxon>
    </lineage>
</organism>
<sequence length="26" mass="3183">MVEVQMMVEIQMMVEQSHVRMFVQLE</sequence>
<feature type="non-terminal residue" evidence="1">
    <location>
        <position position="26"/>
    </location>
</feature>
<dbReference type="Proteomes" id="UP000265520">
    <property type="component" value="Unassembled WGS sequence"/>
</dbReference>
<keyword evidence="2" id="KW-1185">Reference proteome</keyword>
<evidence type="ECO:0000313" key="2">
    <source>
        <dbReference type="Proteomes" id="UP000265520"/>
    </source>
</evidence>
<proteinExistence type="predicted"/>
<evidence type="ECO:0000313" key="1">
    <source>
        <dbReference type="EMBL" id="MCI75832.1"/>
    </source>
</evidence>
<comment type="caution">
    <text evidence="1">The sequence shown here is derived from an EMBL/GenBank/DDBJ whole genome shotgun (WGS) entry which is preliminary data.</text>
</comment>
<dbReference type="EMBL" id="LXQA010892004">
    <property type="protein sequence ID" value="MCI75832.1"/>
    <property type="molecule type" value="Genomic_DNA"/>
</dbReference>
<reference evidence="1 2" key="1">
    <citation type="journal article" date="2018" name="Front. Plant Sci.">
        <title>Red Clover (Trifolium pratense) and Zigzag Clover (T. medium) - A Picture of Genomic Similarities and Differences.</title>
        <authorList>
            <person name="Dluhosova J."/>
            <person name="Istvanek J."/>
            <person name="Nedelnik J."/>
            <person name="Repkova J."/>
        </authorList>
    </citation>
    <scope>NUCLEOTIDE SEQUENCE [LARGE SCALE GENOMIC DNA]</scope>
    <source>
        <strain evidence="2">cv. 10/8</strain>
        <tissue evidence="1">Leaf</tissue>
    </source>
</reference>
<protein>
    <submittedName>
        <fullName evidence="1">Uncharacterized protein</fullName>
    </submittedName>
</protein>